<comment type="caution">
    <text evidence="1">The sequence shown here is derived from an EMBL/GenBank/DDBJ whole genome shotgun (WGS) entry which is preliminary data.</text>
</comment>
<dbReference type="AlphaFoldDB" id="X1BRL6"/>
<evidence type="ECO:0000313" key="1">
    <source>
        <dbReference type="EMBL" id="GAG97700.1"/>
    </source>
</evidence>
<feature type="non-terminal residue" evidence="1">
    <location>
        <position position="1"/>
    </location>
</feature>
<dbReference type="EMBL" id="BART01029147">
    <property type="protein sequence ID" value="GAG97700.1"/>
    <property type="molecule type" value="Genomic_DNA"/>
</dbReference>
<reference evidence="1" key="1">
    <citation type="journal article" date="2014" name="Front. Microbiol.">
        <title>High frequency of phylogenetically diverse reductive dehalogenase-homologous genes in deep subseafloor sedimentary metagenomes.</title>
        <authorList>
            <person name="Kawai M."/>
            <person name="Futagami T."/>
            <person name="Toyoda A."/>
            <person name="Takaki Y."/>
            <person name="Nishi S."/>
            <person name="Hori S."/>
            <person name="Arai W."/>
            <person name="Tsubouchi T."/>
            <person name="Morono Y."/>
            <person name="Uchiyama I."/>
            <person name="Ito T."/>
            <person name="Fujiyama A."/>
            <person name="Inagaki F."/>
            <person name="Takami H."/>
        </authorList>
    </citation>
    <scope>NUCLEOTIDE SEQUENCE</scope>
    <source>
        <strain evidence="1">Expedition CK06-06</strain>
    </source>
</reference>
<accession>X1BRL6</accession>
<sequence>SIKQGHLPKPVAMVLEPSILPKEAEAILAAIRGCISSGLPVYYSFAAAANAINLVLNHTEKQSKRVLGEDSGSCS</sequence>
<proteinExistence type="predicted"/>
<protein>
    <submittedName>
        <fullName evidence="1">Uncharacterized protein</fullName>
    </submittedName>
</protein>
<gene>
    <name evidence="1" type="ORF">S01H4_51222</name>
</gene>
<name>X1BRL6_9ZZZZ</name>
<organism evidence="1">
    <name type="scientific">marine sediment metagenome</name>
    <dbReference type="NCBI Taxonomy" id="412755"/>
    <lineage>
        <taxon>unclassified sequences</taxon>
        <taxon>metagenomes</taxon>
        <taxon>ecological metagenomes</taxon>
    </lineage>
</organism>